<evidence type="ECO:0000313" key="3">
    <source>
        <dbReference type="EMBL" id="TYS59333.1"/>
    </source>
</evidence>
<dbReference type="KEGG" id="bhk:B4U37_16430"/>
<reference evidence="3 5" key="2">
    <citation type="submission" date="2019-08" db="EMBL/GenBank/DDBJ databases">
        <title>Bacillus genomes from the desert of Cuatro Cienegas, Coahuila.</title>
        <authorList>
            <person name="Olmedo-Alvarez G."/>
        </authorList>
    </citation>
    <scope>NUCLEOTIDE SEQUENCE [LARGE SCALE GENOMIC DNA]</scope>
    <source>
        <strain evidence="3 5">CH88_3T</strain>
    </source>
</reference>
<feature type="domain" description="DUF6440" evidence="1">
    <location>
        <begin position="12"/>
        <end position="63"/>
    </location>
</feature>
<dbReference type="Proteomes" id="UP000323393">
    <property type="component" value="Unassembled WGS sequence"/>
</dbReference>
<evidence type="ECO:0000313" key="2">
    <source>
        <dbReference type="EMBL" id="ART77542.1"/>
    </source>
</evidence>
<evidence type="ECO:0000313" key="4">
    <source>
        <dbReference type="Proteomes" id="UP000195573"/>
    </source>
</evidence>
<evidence type="ECO:0000259" key="1">
    <source>
        <dbReference type="Pfam" id="PF20037"/>
    </source>
</evidence>
<proteinExistence type="predicted"/>
<sequence>MFNKKDKTDDKRFDEKLVQTSQQGSLISIWVDRQTGVNYLYTWSAQGCALTPLLDENGKVIVTQIGEAN</sequence>
<accession>A0A1Y0CQP4</accession>
<dbReference type="InterPro" id="IPR045515">
    <property type="entry name" value="DUF6440"/>
</dbReference>
<reference evidence="2 4" key="1">
    <citation type="submission" date="2017-04" db="EMBL/GenBank/DDBJ databases">
        <title>Complete Genome Sequence of the Bacillus horikoshii 20a strain from Cuatro Cienegas, Coahuila, Mexico.</title>
        <authorList>
            <person name="Zarza E."/>
            <person name="Alcaraz L.D."/>
            <person name="Aguilar-Salinas B."/>
            <person name="Islas A."/>
            <person name="Olmedo-Alvarez G."/>
        </authorList>
    </citation>
    <scope>NUCLEOTIDE SEQUENCE [LARGE SCALE GENOMIC DNA]</scope>
    <source>
        <strain evidence="2 4">20a</strain>
    </source>
</reference>
<dbReference type="Proteomes" id="UP000195573">
    <property type="component" value="Chromosome"/>
</dbReference>
<dbReference type="AlphaFoldDB" id="A0A1Y0CQP4"/>
<name>A0A1Y0CQP4_9BACI</name>
<dbReference type="EMBL" id="CP020880">
    <property type="protein sequence ID" value="ART77542.1"/>
    <property type="molecule type" value="Genomic_DNA"/>
</dbReference>
<gene>
    <name evidence="2" type="ORF">B4U37_16430</name>
    <name evidence="3" type="ORF">FZC74_09720</name>
</gene>
<keyword evidence="4" id="KW-1185">Reference proteome</keyword>
<evidence type="ECO:0000313" key="5">
    <source>
        <dbReference type="Proteomes" id="UP000323393"/>
    </source>
</evidence>
<dbReference type="EMBL" id="VTEU01000003">
    <property type="protein sequence ID" value="TYS59333.1"/>
    <property type="molecule type" value="Genomic_DNA"/>
</dbReference>
<protein>
    <recommendedName>
        <fullName evidence="1">DUF6440 domain-containing protein</fullName>
    </recommendedName>
</protein>
<dbReference type="Pfam" id="PF20037">
    <property type="entry name" value="DUF6440"/>
    <property type="match status" value="1"/>
</dbReference>
<organism evidence="3 5">
    <name type="scientific">Sutcliffiella horikoshii</name>
    <dbReference type="NCBI Taxonomy" id="79883"/>
    <lineage>
        <taxon>Bacteria</taxon>
        <taxon>Bacillati</taxon>
        <taxon>Bacillota</taxon>
        <taxon>Bacilli</taxon>
        <taxon>Bacillales</taxon>
        <taxon>Bacillaceae</taxon>
        <taxon>Sutcliffiella</taxon>
    </lineage>
</organism>